<evidence type="ECO:0000313" key="3">
    <source>
        <dbReference type="Proteomes" id="UP000542742"/>
    </source>
</evidence>
<gene>
    <name evidence="2" type="ORF">BKA14_002229</name>
</gene>
<keyword evidence="3" id="KW-1185">Reference proteome</keyword>
<proteinExistence type="predicted"/>
<evidence type="ECO:0000256" key="1">
    <source>
        <dbReference type="SAM" id="MobiDB-lite"/>
    </source>
</evidence>
<reference evidence="2 3" key="1">
    <citation type="submission" date="2020-08" db="EMBL/GenBank/DDBJ databases">
        <title>Sequencing the genomes of 1000 actinobacteria strains.</title>
        <authorList>
            <person name="Klenk H.-P."/>
        </authorList>
    </citation>
    <scope>NUCLEOTIDE SEQUENCE [LARGE SCALE GENOMIC DNA]</scope>
    <source>
        <strain evidence="2 3">DSM 45518</strain>
    </source>
</reference>
<name>A0A7W7G2X3_9ACTN</name>
<dbReference type="EMBL" id="JACHMF010000001">
    <property type="protein sequence ID" value="MBB4692081.1"/>
    <property type="molecule type" value="Genomic_DNA"/>
</dbReference>
<sequence>MPVTVDPAPARTGGTGPSGRLTVAGVSRAAWAVVVLALRPRLTGARDRRPVAGPEAHRPGSGAAVTAGAGTS</sequence>
<accession>A0A7W7G2X3</accession>
<dbReference type="AlphaFoldDB" id="A0A7W7G2X3"/>
<feature type="compositionally biased region" description="Basic and acidic residues" evidence="1">
    <location>
        <begin position="44"/>
        <end position="58"/>
    </location>
</feature>
<feature type="region of interest" description="Disordered" evidence="1">
    <location>
        <begin position="42"/>
        <end position="72"/>
    </location>
</feature>
<protein>
    <submittedName>
        <fullName evidence="2">Uncharacterized protein</fullName>
    </submittedName>
</protein>
<dbReference type="RefSeq" id="WP_184950847.1">
    <property type="nucleotide sequence ID" value="NZ_BOMC01000001.1"/>
</dbReference>
<dbReference type="Proteomes" id="UP000542742">
    <property type="component" value="Unassembled WGS sequence"/>
</dbReference>
<feature type="compositionally biased region" description="Low complexity" evidence="1">
    <location>
        <begin position="60"/>
        <end position="72"/>
    </location>
</feature>
<comment type="caution">
    <text evidence="2">The sequence shown here is derived from an EMBL/GenBank/DDBJ whole genome shotgun (WGS) entry which is preliminary data.</text>
</comment>
<evidence type="ECO:0000313" key="2">
    <source>
        <dbReference type="EMBL" id="MBB4692081.1"/>
    </source>
</evidence>
<organism evidence="2 3">
    <name type="scientific">Paractinoplanes abujensis</name>
    <dbReference type="NCBI Taxonomy" id="882441"/>
    <lineage>
        <taxon>Bacteria</taxon>
        <taxon>Bacillati</taxon>
        <taxon>Actinomycetota</taxon>
        <taxon>Actinomycetes</taxon>
        <taxon>Micromonosporales</taxon>
        <taxon>Micromonosporaceae</taxon>
        <taxon>Paractinoplanes</taxon>
    </lineage>
</organism>